<keyword evidence="2" id="KW-1185">Reference proteome</keyword>
<organism evidence="1 2">
    <name type="scientific">Haematococcus lacustris</name>
    <name type="common">Green alga</name>
    <name type="synonym">Haematococcus pluvialis</name>
    <dbReference type="NCBI Taxonomy" id="44745"/>
    <lineage>
        <taxon>Eukaryota</taxon>
        <taxon>Viridiplantae</taxon>
        <taxon>Chlorophyta</taxon>
        <taxon>core chlorophytes</taxon>
        <taxon>Chlorophyceae</taxon>
        <taxon>CS clade</taxon>
        <taxon>Chlamydomonadales</taxon>
        <taxon>Haematococcaceae</taxon>
        <taxon>Haematococcus</taxon>
    </lineage>
</organism>
<dbReference type="InterPro" id="IPR036034">
    <property type="entry name" value="PDZ_sf"/>
</dbReference>
<name>A0A699YKN0_HAELA</name>
<comment type="caution">
    <text evidence="1">The sequence shown here is derived from an EMBL/GenBank/DDBJ whole genome shotgun (WGS) entry which is preliminary data.</text>
</comment>
<dbReference type="AlphaFoldDB" id="A0A699YKN0"/>
<proteinExistence type="predicted"/>
<reference evidence="1 2" key="1">
    <citation type="submission" date="2020-02" db="EMBL/GenBank/DDBJ databases">
        <title>Draft genome sequence of Haematococcus lacustris strain NIES-144.</title>
        <authorList>
            <person name="Morimoto D."/>
            <person name="Nakagawa S."/>
            <person name="Yoshida T."/>
            <person name="Sawayama S."/>
        </authorList>
    </citation>
    <scope>NUCLEOTIDE SEQUENCE [LARGE SCALE GENOMIC DNA]</scope>
    <source>
        <strain evidence="1 2">NIES-144</strain>
    </source>
</reference>
<evidence type="ECO:0000313" key="1">
    <source>
        <dbReference type="EMBL" id="GFH08528.1"/>
    </source>
</evidence>
<protein>
    <submittedName>
        <fullName evidence="1">PDZ domain-containing protein</fullName>
    </submittedName>
</protein>
<feature type="non-terminal residue" evidence="1">
    <location>
        <position position="1"/>
    </location>
</feature>
<dbReference type="Gene3D" id="2.30.42.10">
    <property type="match status" value="1"/>
</dbReference>
<evidence type="ECO:0000313" key="2">
    <source>
        <dbReference type="Proteomes" id="UP000485058"/>
    </source>
</evidence>
<accession>A0A699YKN0</accession>
<sequence>LRPANPQVKSYKDLYGVLDDKKVGEKIKVELLRNERKVNVEVTLGERVLGQAE</sequence>
<dbReference type="EMBL" id="BLLF01000166">
    <property type="protein sequence ID" value="GFH08528.1"/>
    <property type="molecule type" value="Genomic_DNA"/>
</dbReference>
<gene>
    <name evidence="1" type="ORF">HaLaN_03508</name>
</gene>
<dbReference type="Proteomes" id="UP000485058">
    <property type="component" value="Unassembled WGS sequence"/>
</dbReference>